<dbReference type="AlphaFoldDB" id="A0A1V4HHY2"/>
<feature type="compositionally biased region" description="Basic and acidic residues" evidence="3">
    <location>
        <begin position="473"/>
        <end position="488"/>
    </location>
</feature>
<comment type="caution">
    <text evidence="5">The sequence shown here is derived from an EMBL/GenBank/DDBJ whole genome shotgun (WGS) entry which is preliminary data.</text>
</comment>
<protein>
    <submittedName>
        <fullName evidence="5">Uncharacterized protein</fullName>
    </submittedName>
</protein>
<feature type="transmembrane region" description="Helical" evidence="4">
    <location>
        <begin position="372"/>
        <end position="391"/>
    </location>
</feature>
<keyword evidence="2 4" id="KW-0472">Membrane</keyword>
<evidence type="ECO:0000256" key="2">
    <source>
        <dbReference type="ARBA" id="ARBA00023136"/>
    </source>
</evidence>
<dbReference type="STRING" id="1469647.BC351_28320"/>
<dbReference type="Proteomes" id="UP000190626">
    <property type="component" value="Unassembled WGS sequence"/>
</dbReference>
<dbReference type="EMBL" id="MBTG01000016">
    <property type="protein sequence ID" value="OPH56400.1"/>
    <property type="molecule type" value="Genomic_DNA"/>
</dbReference>
<name>A0A1V4HHY2_9BACL</name>
<keyword evidence="4" id="KW-0812">Transmembrane</keyword>
<comment type="similarity">
    <text evidence="1">Belongs to the GerABKA family.</text>
</comment>
<dbReference type="GO" id="GO:0009847">
    <property type="term" value="P:spore germination"/>
    <property type="evidence" value="ECO:0007669"/>
    <property type="project" value="InterPro"/>
</dbReference>
<dbReference type="PANTHER" id="PTHR22550:SF5">
    <property type="entry name" value="LEUCINE ZIPPER PROTEIN 4"/>
    <property type="match status" value="1"/>
</dbReference>
<feature type="region of interest" description="Disordered" evidence="3">
    <location>
        <begin position="467"/>
        <end position="488"/>
    </location>
</feature>
<evidence type="ECO:0000256" key="1">
    <source>
        <dbReference type="ARBA" id="ARBA00005278"/>
    </source>
</evidence>
<dbReference type="GO" id="GO:0016020">
    <property type="term" value="C:membrane"/>
    <property type="evidence" value="ECO:0007669"/>
    <property type="project" value="InterPro"/>
</dbReference>
<sequence>MNLPGSVDLFEESLKRLLHNCSDLVVKHANDGLTLIYFCNLIDSNLVNHQLLGSLQQIRLAPFSMEGLAQLIPVGQTELTCEMEPAMTLLLRGWTIVYKVGYSDAILVNTAKQPNRTPSIAEIETNVIGPQIGFTESLETNLGIVRSYIAHENLCNESLEIGELTRTQVQLLYLKDVAEEQTVNTLRQRIADLKIDGVIGSSVLVQLIEDNSMSIFPQLILTERPDRVSFSLLEGKVALLVNGSNFAIVGPSTFLDFFKSPEDHYLSWNIAMFIRGLRFFAIFISILMTPAYVAALTFHYETIPPSLLVPLAQSRSKVPFPPLFESLFLEVTIELLREAGARLPTKVGQTMGIVGGIVIGQAAVQAGFTSNILIMLVALAALSSFTTPIYLMGISIRFVRFPMIIAAGIWGGIGIVFTICLVLIHLIRQTSLGHPYMHPIFPPRWRDMMDTVFRLPFPSLSARSTFTRTPNKQRFDRDQAKQKKDIDE</sequence>
<accession>A0A1V4HHY2</accession>
<feature type="transmembrane region" description="Helical" evidence="4">
    <location>
        <begin position="403"/>
        <end position="427"/>
    </location>
</feature>
<proteinExistence type="inferred from homology"/>
<gene>
    <name evidence="5" type="ORF">BC351_28320</name>
</gene>
<keyword evidence="6" id="KW-1185">Reference proteome</keyword>
<dbReference type="InterPro" id="IPR004995">
    <property type="entry name" value="Spore_Ger"/>
</dbReference>
<reference evidence="6" key="1">
    <citation type="submission" date="2016-07" db="EMBL/GenBank/DDBJ databases">
        <authorList>
            <person name="Florea S."/>
            <person name="Webb J.S."/>
            <person name="Jaromczyk J."/>
            <person name="Schardl C.L."/>
        </authorList>
    </citation>
    <scope>NUCLEOTIDE SEQUENCE [LARGE SCALE GENOMIC DNA]</scope>
    <source>
        <strain evidence="6">CY1</strain>
    </source>
</reference>
<evidence type="ECO:0000313" key="5">
    <source>
        <dbReference type="EMBL" id="OPH56400.1"/>
    </source>
</evidence>
<keyword evidence="4" id="KW-1133">Transmembrane helix</keyword>
<dbReference type="InterPro" id="IPR050768">
    <property type="entry name" value="UPF0353/GerABKA_families"/>
</dbReference>
<dbReference type="PIRSF" id="PIRSF005690">
    <property type="entry name" value="GerBA"/>
    <property type="match status" value="1"/>
</dbReference>
<evidence type="ECO:0000256" key="4">
    <source>
        <dbReference type="SAM" id="Phobius"/>
    </source>
</evidence>
<evidence type="ECO:0000256" key="3">
    <source>
        <dbReference type="SAM" id="MobiDB-lite"/>
    </source>
</evidence>
<evidence type="ECO:0000313" key="6">
    <source>
        <dbReference type="Proteomes" id="UP000190626"/>
    </source>
</evidence>
<organism evidence="5 6">
    <name type="scientific">Paenibacillus ferrarius</name>
    <dbReference type="NCBI Taxonomy" id="1469647"/>
    <lineage>
        <taxon>Bacteria</taxon>
        <taxon>Bacillati</taxon>
        <taxon>Bacillota</taxon>
        <taxon>Bacilli</taxon>
        <taxon>Bacillales</taxon>
        <taxon>Paenibacillaceae</taxon>
        <taxon>Paenibacillus</taxon>
    </lineage>
</organism>
<dbReference type="Pfam" id="PF03323">
    <property type="entry name" value="GerA"/>
    <property type="match status" value="1"/>
</dbReference>
<dbReference type="RefSeq" id="WP_244209091.1">
    <property type="nucleotide sequence ID" value="NZ_MBTG01000016.1"/>
</dbReference>
<dbReference type="PANTHER" id="PTHR22550">
    <property type="entry name" value="SPORE GERMINATION PROTEIN"/>
    <property type="match status" value="1"/>
</dbReference>
<feature type="transmembrane region" description="Helical" evidence="4">
    <location>
        <begin position="279"/>
        <end position="300"/>
    </location>
</feature>